<protein>
    <submittedName>
        <fullName evidence="2">Uncharacterized protein</fullName>
    </submittedName>
</protein>
<evidence type="ECO:0000313" key="3">
    <source>
        <dbReference type="Proteomes" id="UP001589718"/>
    </source>
</evidence>
<feature type="compositionally biased region" description="Low complexity" evidence="1">
    <location>
        <begin position="56"/>
        <end position="67"/>
    </location>
</feature>
<feature type="compositionally biased region" description="Basic and acidic residues" evidence="1">
    <location>
        <begin position="454"/>
        <end position="466"/>
    </location>
</feature>
<comment type="caution">
    <text evidence="2">The sequence shown here is derived from an EMBL/GenBank/DDBJ whole genome shotgun (WGS) entry which is preliminary data.</text>
</comment>
<feature type="compositionally biased region" description="Pro residues" evidence="1">
    <location>
        <begin position="90"/>
        <end position="105"/>
    </location>
</feature>
<reference evidence="2 3" key="1">
    <citation type="submission" date="2024-09" db="EMBL/GenBank/DDBJ databases">
        <authorList>
            <person name="Sun Q."/>
            <person name="Mori K."/>
        </authorList>
    </citation>
    <scope>NUCLEOTIDE SEQUENCE [LARGE SCALE GENOMIC DNA]</scope>
    <source>
        <strain evidence="2 3">JCM 4362</strain>
    </source>
</reference>
<dbReference type="RefSeq" id="WP_345221775.1">
    <property type="nucleotide sequence ID" value="NZ_BAAAXE010000013.1"/>
</dbReference>
<feature type="region of interest" description="Disordered" evidence="1">
    <location>
        <begin position="447"/>
        <end position="478"/>
    </location>
</feature>
<proteinExistence type="predicted"/>
<dbReference type="EMBL" id="JBHMCR010000004">
    <property type="protein sequence ID" value="MFB9519902.1"/>
    <property type="molecule type" value="Genomic_DNA"/>
</dbReference>
<feature type="compositionally biased region" description="Pro residues" evidence="1">
    <location>
        <begin position="36"/>
        <end position="49"/>
    </location>
</feature>
<feature type="compositionally biased region" description="Polar residues" evidence="1">
    <location>
        <begin position="467"/>
        <end position="477"/>
    </location>
</feature>
<gene>
    <name evidence="2" type="ORF">ACFFTU_08090</name>
</gene>
<dbReference type="Proteomes" id="UP001589718">
    <property type="component" value="Unassembled WGS sequence"/>
</dbReference>
<feature type="region of interest" description="Disordered" evidence="1">
    <location>
        <begin position="1"/>
        <end position="283"/>
    </location>
</feature>
<feature type="compositionally biased region" description="Low complexity" evidence="1">
    <location>
        <begin position="171"/>
        <end position="203"/>
    </location>
</feature>
<organism evidence="2 3">
    <name type="scientific">Streptomyces cremeus</name>
    <dbReference type="NCBI Taxonomy" id="66881"/>
    <lineage>
        <taxon>Bacteria</taxon>
        <taxon>Bacillati</taxon>
        <taxon>Actinomycetota</taxon>
        <taxon>Actinomycetes</taxon>
        <taxon>Kitasatosporales</taxon>
        <taxon>Streptomycetaceae</taxon>
        <taxon>Streptomyces</taxon>
    </lineage>
</organism>
<evidence type="ECO:0000256" key="1">
    <source>
        <dbReference type="SAM" id="MobiDB-lite"/>
    </source>
</evidence>
<accession>A0ABV5P9N6</accession>
<keyword evidence="3" id="KW-1185">Reference proteome</keyword>
<sequence>MRPAHEGVVLPPAQQQWQPPQAPGPMPPHGQSWGPPWGPGAPQGLPPEQPQQAVWGAPAAPDADAGPTQYMPAVPAEPVAPGSDGEPTQFMPPVPSGPGALPPEAPAGQPGTQAQQAQQAAPQQAGQLDGTAFLGQQALQPPVGSDADATQYLPPVPADAPYAPRPDGVPQHQQTQHQQTQHQQTQHQQTQHQQAQHQQAQHGTHGGPVLPGVPGERQPPAEFDSLFRTQAPAGGGQGEAAGSTQQMPRFLPPRQQEAEQEEARYQQFQQPAARQGGPEPRRRRISPVPMIAAVVVGCSVIGLGIGALASFGGDGTGEGADATNTAAGAELPNRETAAEKVADGAKGQAQALDKLLADSNDSRASVIDAVAAIGQCGDLAKAATDLRAAATQRRGLVTRLKALKVDKLEGHEALTAALNGAWEASAAADDHYAAWADKVAGDKDRLCRGGRAKATQERRAGDRESGKASQQKQQAVNPWNAIAGKYGLTEHQANEL</sequence>
<evidence type="ECO:0000313" key="2">
    <source>
        <dbReference type="EMBL" id="MFB9519902.1"/>
    </source>
</evidence>
<feature type="compositionally biased region" description="Low complexity" evidence="1">
    <location>
        <begin position="106"/>
        <end position="127"/>
    </location>
</feature>
<name>A0ABV5P9N6_STRCM</name>